<evidence type="ECO:0000256" key="2">
    <source>
        <dbReference type="ARBA" id="ARBA00023319"/>
    </source>
</evidence>
<proteinExistence type="predicted"/>
<dbReference type="SMART" id="SM00407">
    <property type="entry name" value="IGc1"/>
    <property type="match status" value="1"/>
</dbReference>
<dbReference type="PANTHER" id="PTHR19944:SF98">
    <property type="entry name" value="IG-LIKE DOMAIN-CONTAINING PROTEIN"/>
    <property type="match status" value="1"/>
</dbReference>
<dbReference type="InterPro" id="IPR013783">
    <property type="entry name" value="Ig-like_fold"/>
</dbReference>
<evidence type="ECO:0000256" key="1">
    <source>
        <dbReference type="ARBA" id="ARBA00023157"/>
    </source>
</evidence>
<dbReference type="InterPro" id="IPR007110">
    <property type="entry name" value="Ig-like_dom"/>
</dbReference>
<dbReference type="AlphaFoldDB" id="A0AAW1AQH2"/>
<dbReference type="PROSITE" id="PS50835">
    <property type="entry name" value="IG_LIKE"/>
    <property type="match status" value="1"/>
</dbReference>
<dbReference type="PANTHER" id="PTHR19944">
    <property type="entry name" value="MHC CLASS II-RELATED"/>
    <property type="match status" value="1"/>
</dbReference>
<keyword evidence="1" id="KW-1015">Disulfide bond</keyword>
<name>A0AAW1AQH2_CROAD</name>
<gene>
    <name evidence="4" type="ORF">NXF25_017976</name>
</gene>
<dbReference type="Proteomes" id="UP001474421">
    <property type="component" value="Unassembled WGS sequence"/>
</dbReference>
<keyword evidence="2" id="KW-0393">Immunoglobulin domain</keyword>
<dbReference type="PROSITE" id="PS00290">
    <property type="entry name" value="IG_MHC"/>
    <property type="match status" value="1"/>
</dbReference>
<protein>
    <submittedName>
        <fullName evidence="4">Tyrosine-protein phosphatase non-receptor type substrate 1-like</fullName>
    </submittedName>
</protein>
<accession>A0AAW1AQH2</accession>
<dbReference type="FunFam" id="2.60.40.10:FF:000283">
    <property type="entry name" value="Immunoglobulin kappa constant"/>
    <property type="match status" value="1"/>
</dbReference>
<evidence type="ECO:0000313" key="5">
    <source>
        <dbReference type="Proteomes" id="UP001474421"/>
    </source>
</evidence>
<feature type="domain" description="Ig-like" evidence="3">
    <location>
        <begin position="27"/>
        <end position="123"/>
    </location>
</feature>
<evidence type="ECO:0000313" key="4">
    <source>
        <dbReference type="EMBL" id="KAK9391587.1"/>
    </source>
</evidence>
<dbReference type="InterPro" id="IPR036179">
    <property type="entry name" value="Ig-like_dom_sf"/>
</dbReference>
<organism evidence="4 5">
    <name type="scientific">Crotalus adamanteus</name>
    <name type="common">Eastern diamondback rattlesnake</name>
    <dbReference type="NCBI Taxonomy" id="8729"/>
    <lineage>
        <taxon>Eukaryota</taxon>
        <taxon>Metazoa</taxon>
        <taxon>Chordata</taxon>
        <taxon>Craniata</taxon>
        <taxon>Vertebrata</taxon>
        <taxon>Euteleostomi</taxon>
        <taxon>Lepidosauria</taxon>
        <taxon>Squamata</taxon>
        <taxon>Bifurcata</taxon>
        <taxon>Unidentata</taxon>
        <taxon>Episquamata</taxon>
        <taxon>Toxicofera</taxon>
        <taxon>Serpentes</taxon>
        <taxon>Colubroidea</taxon>
        <taxon>Viperidae</taxon>
        <taxon>Crotalinae</taxon>
        <taxon>Crotalus</taxon>
    </lineage>
</organism>
<dbReference type="Pfam" id="PF07654">
    <property type="entry name" value="C1-set"/>
    <property type="match status" value="1"/>
</dbReference>
<dbReference type="EMBL" id="JAOTOJ010000018">
    <property type="protein sequence ID" value="KAK9391587.1"/>
    <property type="molecule type" value="Genomic_DNA"/>
</dbReference>
<sequence>MYSCVSLWWVFGGGTDLTVTGQPTVSPSVQVFAPSQEEIRSPNPHTVVCLISEFYPRNFDLQWKCDEEVITSGVETAKATKQGDKYLASSYMKLSASDYEKYGTFTCQVTHEGKTIVKSASKSGSC</sequence>
<dbReference type="InterPro" id="IPR050160">
    <property type="entry name" value="MHC/Immunoglobulin"/>
</dbReference>
<evidence type="ECO:0000259" key="3">
    <source>
        <dbReference type="PROSITE" id="PS50835"/>
    </source>
</evidence>
<dbReference type="Gene3D" id="2.60.40.10">
    <property type="entry name" value="Immunoglobulins"/>
    <property type="match status" value="1"/>
</dbReference>
<comment type="caution">
    <text evidence="4">The sequence shown here is derived from an EMBL/GenBank/DDBJ whole genome shotgun (WGS) entry which is preliminary data.</text>
</comment>
<reference evidence="4 5" key="1">
    <citation type="journal article" date="2024" name="Proc. Natl. Acad. Sci. U.S.A.">
        <title>The genetic regulatory architecture and epigenomic basis for age-related changes in rattlesnake venom.</title>
        <authorList>
            <person name="Hogan M.P."/>
            <person name="Holding M.L."/>
            <person name="Nystrom G.S."/>
            <person name="Colston T.J."/>
            <person name="Bartlett D.A."/>
            <person name="Mason A.J."/>
            <person name="Ellsworth S.A."/>
            <person name="Rautsaw R.M."/>
            <person name="Lawrence K.C."/>
            <person name="Strickland J.L."/>
            <person name="He B."/>
            <person name="Fraser P."/>
            <person name="Margres M.J."/>
            <person name="Gilbert D.M."/>
            <person name="Gibbs H.L."/>
            <person name="Parkinson C.L."/>
            <person name="Rokyta D.R."/>
        </authorList>
    </citation>
    <scope>NUCLEOTIDE SEQUENCE [LARGE SCALE GENOMIC DNA]</scope>
    <source>
        <strain evidence="4">DRR0105</strain>
    </source>
</reference>
<dbReference type="SUPFAM" id="SSF48726">
    <property type="entry name" value="Immunoglobulin"/>
    <property type="match status" value="1"/>
</dbReference>
<dbReference type="InterPro" id="IPR003597">
    <property type="entry name" value="Ig_C1-set"/>
</dbReference>
<dbReference type="InterPro" id="IPR003006">
    <property type="entry name" value="Ig/MHC_CS"/>
</dbReference>
<keyword evidence="5" id="KW-1185">Reference proteome</keyword>